<evidence type="ECO:0000256" key="9">
    <source>
        <dbReference type="SAM" id="MobiDB-lite"/>
    </source>
</evidence>
<reference evidence="11" key="1">
    <citation type="submission" date="2025-08" db="UniProtKB">
        <authorList>
            <consortium name="Ensembl"/>
        </authorList>
    </citation>
    <scope>IDENTIFICATION</scope>
</reference>
<dbReference type="CDD" id="cd00063">
    <property type="entry name" value="FN3"/>
    <property type="match status" value="4"/>
</dbReference>
<comment type="function">
    <text evidence="7">May be an activator of G protein signaling.</text>
</comment>
<reference evidence="11" key="2">
    <citation type="submission" date="2025-09" db="UniProtKB">
        <authorList>
            <consortium name="Ensembl"/>
        </authorList>
    </citation>
    <scope>IDENTIFICATION</scope>
</reference>
<feature type="compositionally biased region" description="Low complexity" evidence="9">
    <location>
        <begin position="556"/>
        <end position="582"/>
    </location>
</feature>
<dbReference type="FunFam" id="2.60.40.10:FF:001330">
    <property type="entry name" value="Fibronectin type III domain containing 1"/>
    <property type="match status" value="1"/>
</dbReference>
<dbReference type="PRINTS" id="PR00014">
    <property type="entry name" value="FNTYPEIII"/>
</dbReference>
<keyword evidence="5" id="KW-0677">Repeat</keyword>
<evidence type="ECO:0000256" key="6">
    <source>
        <dbReference type="ARBA" id="ARBA00023180"/>
    </source>
</evidence>
<dbReference type="PANTHER" id="PTHR23197:SF8">
    <property type="entry name" value="FIBRONECTIN TYPE III DOMAIN-CONTAINING PROTEIN 1"/>
    <property type="match status" value="1"/>
</dbReference>
<dbReference type="Proteomes" id="UP000694392">
    <property type="component" value="Unplaced"/>
</dbReference>
<dbReference type="Gene3D" id="2.60.40.10">
    <property type="entry name" value="Immunoglobulins"/>
    <property type="match status" value="5"/>
</dbReference>
<dbReference type="Pfam" id="PF21731">
    <property type="entry name" value="TARSH_C"/>
    <property type="match status" value="1"/>
</dbReference>
<dbReference type="SUPFAM" id="SSF49265">
    <property type="entry name" value="Fibronectin type III"/>
    <property type="match status" value="3"/>
</dbReference>
<dbReference type="Pfam" id="PF00041">
    <property type="entry name" value="fn3"/>
    <property type="match status" value="4"/>
</dbReference>
<accession>A0A8D0G638</accession>
<keyword evidence="2" id="KW-0964">Secreted</keyword>
<dbReference type="GO" id="GO:0005576">
    <property type="term" value="C:extracellular region"/>
    <property type="evidence" value="ECO:0007669"/>
    <property type="project" value="UniProtKB-SubCell"/>
</dbReference>
<evidence type="ECO:0000313" key="11">
    <source>
        <dbReference type="Ensembl" id="ENSSPUP00000001736.1"/>
    </source>
</evidence>
<feature type="domain" description="Fibronectin type-III" evidence="10">
    <location>
        <begin position="736"/>
        <end position="830"/>
    </location>
</feature>
<evidence type="ECO:0000256" key="8">
    <source>
        <dbReference type="ARBA" id="ARBA00068334"/>
    </source>
</evidence>
<evidence type="ECO:0000256" key="1">
    <source>
        <dbReference type="ARBA" id="ARBA00004613"/>
    </source>
</evidence>
<sequence length="962" mass="107598">MAEHPLKPKNVKVLPIKKGLKVMWDPPNETASRPVEQYNVTYGESLKSLRYITVTEDEHSLIFEDVEPGIVYFVLVTAENQSGVSRPLYRKGSWFEKEVPNKPLRMRIRPSHDKSVRLRPLHSSGLRSLRRSQGYLLGYGESSRKMSYIPLPKEERSHETKKLASESVYVVSLQSRNSQGRSQPVYRAALTKRKVEDITIRVMSSQSVLVTWTDPVHEKQKKVVTSRQYTVRYREKGESARWDYKQVANRRVLVDKLIPDTMYEFAVRISQGEREGKWSASVFQRTPEAAPASAPENLEVWPVEGKSTSVTASWDALSESEGKVKEYILSYAPALKPFGAKSITYSRDTTSALVDGLQPGERYVFKIRAANRRGQGPQSKAFSVAMPASKHVFVVQSLFLLMLLFYCIPFRLSDCRILNVLSLLCISGNNGRPNLTTKPDENGKILTGNNGKPNGQRIINGPQGKKWIVDLDRGLVLNVEGRYLQDSQGNPLRVKLGGDGRTIVDAKGAPMVSPDGLPLFGHGRFSKPVANAQDKPIISLGGKPLIGLEMIKKTTTPSTTTTTTTTTTATTTTTPEPTTAEPPTEKPLPTCAPGTYAQYDEEGNLVIGLDGLPECSAEGKKKFFLNYRIITSKSIVAENYEFFETTFPPSTTVITTTTEASPDTTYPELSVLGSNPLSEFDLAGKKRFTAPYVTYLNKDSAAPCSLTEALEHFQVESLDEIIPSDLKARAMSPQRAPHNITVVAVEGCHSFVIIDWAKPIHGDMVTGYLVYSASYDDFLTNKWSTRTAGGTNLPIENLKPNTRYYFKVQAKNPYGYGPISSSVSFLTESGGEPIWIPFTFKFDPTYSECSGKQYVKRTWYRKFVGVVLCNSLRYKIYLSDDLKATFYSIGDSWGRGEDHCQFVDSHLDGRTGPQTYVEALPTIQGYYRQYRQEPVTFGRIGYTTPFYYVGWYECGVPIPGKW</sequence>
<dbReference type="InterPro" id="IPR003961">
    <property type="entry name" value="FN3_dom"/>
</dbReference>
<feature type="domain" description="Fibronectin type-III" evidence="10">
    <location>
        <begin position="4"/>
        <end position="102"/>
    </location>
</feature>
<dbReference type="Ensembl" id="ENSSPUT00000001832.1">
    <property type="protein sequence ID" value="ENSSPUP00000001736.1"/>
    <property type="gene ID" value="ENSSPUG00000001210.1"/>
</dbReference>
<name>A0A8D0G638_SPHPU</name>
<evidence type="ECO:0000256" key="4">
    <source>
        <dbReference type="ARBA" id="ARBA00022729"/>
    </source>
</evidence>
<evidence type="ECO:0000256" key="2">
    <source>
        <dbReference type="ARBA" id="ARBA00022525"/>
    </source>
</evidence>
<keyword evidence="6" id="KW-0325">Glycoprotein</keyword>
<evidence type="ECO:0000259" key="10">
    <source>
        <dbReference type="PROSITE" id="PS50853"/>
    </source>
</evidence>
<evidence type="ECO:0000256" key="3">
    <source>
        <dbReference type="ARBA" id="ARBA00022553"/>
    </source>
</evidence>
<evidence type="ECO:0000313" key="12">
    <source>
        <dbReference type="Proteomes" id="UP000694392"/>
    </source>
</evidence>
<evidence type="ECO:0000256" key="7">
    <source>
        <dbReference type="ARBA" id="ARBA00059566"/>
    </source>
</evidence>
<dbReference type="PROSITE" id="PS50853">
    <property type="entry name" value="FN3"/>
    <property type="match status" value="4"/>
</dbReference>
<dbReference type="InterPro" id="IPR036116">
    <property type="entry name" value="FN3_sf"/>
</dbReference>
<keyword evidence="3" id="KW-0597">Phosphoprotein</keyword>
<dbReference type="SMART" id="SM00060">
    <property type="entry name" value="FN3"/>
    <property type="match status" value="5"/>
</dbReference>
<dbReference type="FunFam" id="2.60.40.10:FF:001228">
    <property type="entry name" value="Fibronectin type III domain containing 1"/>
    <property type="match status" value="1"/>
</dbReference>
<dbReference type="PANTHER" id="PTHR23197">
    <property type="entry name" value="TARSH-RELATED FIBRONECTIN DOMAIN-CONTAINING"/>
    <property type="match status" value="1"/>
</dbReference>
<comment type="subcellular location">
    <subcellularLocation>
        <location evidence="1">Secreted</location>
    </subcellularLocation>
</comment>
<keyword evidence="4" id="KW-0732">Signal</keyword>
<feature type="domain" description="Fibronectin type-III" evidence="10">
    <location>
        <begin position="294"/>
        <end position="389"/>
    </location>
</feature>
<dbReference type="GeneTree" id="ENSGT00530000063558"/>
<dbReference type="FunFam" id="2.60.40.10:FF:000778">
    <property type="entry name" value="Fibronectin type III domain containing 1"/>
    <property type="match status" value="1"/>
</dbReference>
<keyword evidence="12" id="KW-1185">Reference proteome</keyword>
<organism evidence="11 12">
    <name type="scientific">Sphenodon punctatus</name>
    <name type="common">Tuatara</name>
    <name type="synonym">Hatteria punctata</name>
    <dbReference type="NCBI Taxonomy" id="8508"/>
    <lineage>
        <taxon>Eukaryota</taxon>
        <taxon>Metazoa</taxon>
        <taxon>Chordata</taxon>
        <taxon>Craniata</taxon>
        <taxon>Vertebrata</taxon>
        <taxon>Euteleostomi</taxon>
        <taxon>Lepidosauria</taxon>
        <taxon>Sphenodontia</taxon>
        <taxon>Sphenodontidae</taxon>
        <taxon>Sphenodon</taxon>
    </lineage>
</organism>
<feature type="region of interest" description="Disordered" evidence="9">
    <location>
        <begin position="556"/>
        <end position="591"/>
    </location>
</feature>
<protein>
    <recommendedName>
        <fullName evidence="8">Fibronectin type III domain-containing protein 1</fullName>
    </recommendedName>
</protein>
<dbReference type="OMA" id="QIGFGTP"/>
<dbReference type="InterPro" id="IPR049109">
    <property type="entry name" value="TARSH/FNDC1_C"/>
</dbReference>
<proteinExistence type="predicted"/>
<dbReference type="InterPro" id="IPR013783">
    <property type="entry name" value="Ig-like_fold"/>
</dbReference>
<gene>
    <name evidence="11" type="primary">FNDC1</name>
</gene>
<dbReference type="AlphaFoldDB" id="A0A8D0G638"/>
<feature type="domain" description="Fibronectin type-III" evidence="10">
    <location>
        <begin position="194"/>
        <end position="289"/>
    </location>
</feature>
<evidence type="ECO:0000256" key="5">
    <source>
        <dbReference type="ARBA" id="ARBA00022737"/>
    </source>
</evidence>